<dbReference type="OrthoDB" id="1932595at2759"/>
<dbReference type="AlphaFoldDB" id="A0A2P5DS42"/>
<evidence type="ECO:0000313" key="3">
    <source>
        <dbReference type="Proteomes" id="UP000237105"/>
    </source>
</evidence>
<proteinExistence type="predicted"/>
<dbReference type="EMBL" id="JXTB01000020">
    <property type="protein sequence ID" value="PON76098.1"/>
    <property type="molecule type" value="Genomic_DNA"/>
</dbReference>
<accession>A0A2P5DS42</accession>
<feature type="region of interest" description="Disordered" evidence="1">
    <location>
        <begin position="60"/>
        <end position="83"/>
    </location>
</feature>
<dbReference type="Proteomes" id="UP000237105">
    <property type="component" value="Unassembled WGS sequence"/>
</dbReference>
<gene>
    <name evidence="2" type="ORF">PanWU01x14_038140</name>
</gene>
<sequence>IVEMLKAYLIDNEFDSSYTNYIFHGEVIEIHLSCNDVHVENVDLSDEMMDILRDFIRPGNVDDGENEDDMGDDMVVGPSVSDQ</sequence>
<name>A0A2P5DS42_PARAD</name>
<evidence type="ECO:0000256" key="1">
    <source>
        <dbReference type="SAM" id="MobiDB-lite"/>
    </source>
</evidence>
<feature type="non-terminal residue" evidence="2">
    <location>
        <position position="1"/>
    </location>
</feature>
<organism evidence="2 3">
    <name type="scientific">Parasponia andersonii</name>
    <name type="common">Sponia andersonii</name>
    <dbReference type="NCBI Taxonomy" id="3476"/>
    <lineage>
        <taxon>Eukaryota</taxon>
        <taxon>Viridiplantae</taxon>
        <taxon>Streptophyta</taxon>
        <taxon>Embryophyta</taxon>
        <taxon>Tracheophyta</taxon>
        <taxon>Spermatophyta</taxon>
        <taxon>Magnoliopsida</taxon>
        <taxon>eudicotyledons</taxon>
        <taxon>Gunneridae</taxon>
        <taxon>Pentapetalae</taxon>
        <taxon>rosids</taxon>
        <taxon>fabids</taxon>
        <taxon>Rosales</taxon>
        <taxon>Cannabaceae</taxon>
        <taxon>Parasponia</taxon>
    </lineage>
</organism>
<comment type="caution">
    <text evidence="2">The sequence shown here is derived from an EMBL/GenBank/DDBJ whole genome shotgun (WGS) entry which is preliminary data.</text>
</comment>
<feature type="compositionally biased region" description="Acidic residues" evidence="1">
    <location>
        <begin position="62"/>
        <end position="72"/>
    </location>
</feature>
<reference evidence="3" key="1">
    <citation type="submission" date="2016-06" db="EMBL/GenBank/DDBJ databases">
        <title>Parallel loss of symbiosis genes in relatives of nitrogen-fixing non-legume Parasponia.</title>
        <authorList>
            <person name="Van Velzen R."/>
            <person name="Holmer R."/>
            <person name="Bu F."/>
            <person name="Rutten L."/>
            <person name="Van Zeijl A."/>
            <person name="Liu W."/>
            <person name="Santuari L."/>
            <person name="Cao Q."/>
            <person name="Sharma T."/>
            <person name="Shen D."/>
            <person name="Roswanjaya Y."/>
            <person name="Wardhani T."/>
            <person name="Kalhor M.S."/>
            <person name="Jansen J."/>
            <person name="Van den Hoogen J."/>
            <person name="Gungor B."/>
            <person name="Hartog M."/>
            <person name="Hontelez J."/>
            <person name="Verver J."/>
            <person name="Yang W.-C."/>
            <person name="Schijlen E."/>
            <person name="Repin R."/>
            <person name="Schilthuizen M."/>
            <person name="Schranz E."/>
            <person name="Heidstra R."/>
            <person name="Miyata K."/>
            <person name="Fedorova E."/>
            <person name="Kohlen W."/>
            <person name="Bisseling T."/>
            <person name="Smit S."/>
            <person name="Geurts R."/>
        </authorList>
    </citation>
    <scope>NUCLEOTIDE SEQUENCE [LARGE SCALE GENOMIC DNA]</scope>
    <source>
        <strain evidence="3">cv. WU1-14</strain>
    </source>
</reference>
<keyword evidence="3" id="KW-1185">Reference proteome</keyword>
<protein>
    <submittedName>
        <fullName evidence="2">Uncharacterized protein</fullName>
    </submittedName>
</protein>
<evidence type="ECO:0000313" key="2">
    <source>
        <dbReference type="EMBL" id="PON76098.1"/>
    </source>
</evidence>